<dbReference type="SUPFAM" id="SSF50494">
    <property type="entry name" value="Trypsin-like serine proteases"/>
    <property type="match status" value="1"/>
</dbReference>
<dbReference type="InterPro" id="IPR001478">
    <property type="entry name" value="PDZ"/>
</dbReference>
<dbReference type="SMART" id="SM00228">
    <property type="entry name" value="PDZ"/>
    <property type="match status" value="1"/>
</dbReference>
<dbReference type="GeneID" id="93338519"/>
<evidence type="ECO:0000256" key="1">
    <source>
        <dbReference type="SAM" id="SignalP"/>
    </source>
</evidence>
<evidence type="ECO:0000259" key="2">
    <source>
        <dbReference type="PROSITE" id="PS51494"/>
    </source>
</evidence>
<dbReference type="InterPro" id="IPR014219">
    <property type="entry name" value="SpoIVB"/>
</dbReference>
<dbReference type="RefSeq" id="WP_078784941.1">
    <property type="nucleotide sequence ID" value="NZ_FUYF01000012.1"/>
</dbReference>
<feature type="signal peptide" evidence="1">
    <location>
        <begin position="1"/>
        <end position="26"/>
    </location>
</feature>
<dbReference type="SUPFAM" id="SSF50156">
    <property type="entry name" value="PDZ domain-like"/>
    <property type="match status" value="1"/>
</dbReference>
<evidence type="ECO:0000313" key="3">
    <source>
        <dbReference type="EMBL" id="SKA90869.1"/>
    </source>
</evidence>
<proteinExistence type="predicted"/>
<dbReference type="InterPro" id="IPR041489">
    <property type="entry name" value="PDZ_6"/>
</dbReference>
<dbReference type="EMBL" id="FUYF01000012">
    <property type="protein sequence ID" value="SKA90869.1"/>
    <property type="molecule type" value="Genomic_DNA"/>
</dbReference>
<dbReference type="STRING" id="745368.SAMN02745178_02068"/>
<dbReference type="InterPro" id="IPR009003">
    <property type="entry name" value="Peptidase_S1_PA"/>
</dbReference>
<feature type="chain" id="PRO_5038443645" evidence="1">
    <location>
        <begin position="27"/>
        <end position="405"/>
    </location>
</feature>
<dbReference type="Pfam" id="PF05580">
    <property type="entry name" value="Peptidase_S55"/>
    <property type="match status" value="1"/>
</dbReference>
<keyword evidence="1" id="KW-0732">Signal</keyword>
<keyword evidence="4" id="KW-1185">Reference proteome</keyword>
<dbReference type="InterPro" id="IPR036034">
    <property type="entry name" value="PDZ_sf"/>
</dbReference>
<dbReference type="PROSITE" id="PS51494">
    <property type="entry name" value="SPOIVB"/>
    <property type="match status" value="1"/>
</dbReference>
<accession>A0A1T4XMW9</accession>
<dbReference type="Proteomes" id="UP000190286">
    <property type="component" value="Unassembled WGS sequence"/>
</dbReference>
<evidence type="ECO:0000313" key="4">
    <source>
        <dbReference type="Proteomes" id="UP000190286"/>
    </source>
</evidence>
<name>A0A1T4XMW9_9FIRM</name>
<organism evidence="3 4">
    <name type="scientific">Gemmiger formicilis</name>
    <dbReference type="NCBI Taxonomy" id="745368"/>
    <lineage>
        <taxon>Bacteria</taxon>
        <taxon>Bacillati</taxon>
        <taxon>Bacillota</taxon>
        <taxon>Clostridia</taxon>
        <taxon>Eubacteriales</taxon>
        <taxon>Gemmiger</taxon>
    </lineage>
</organism>
<feature type="domain" description="Peptidase S55" evidence="2">
    <location>
        <begin position="178"/>
        <end position="405"/>
    </location>
</feature>
<dbReference type="InterPro" id="IPR008763">
    <property type="entry name" value="Peptidase_S55"/>
</dbReference>
<dbReference type="NCBIfam" id="TIGR02860">
    <property type="entry name" value="spore_IV_B"/>
    <property type="match status" value="1"/>
</dbReference>
<dbReference type="Pfam" id="PF17820">
    <property type="entry name" value="PDZ_6"/>
    <property type="match status" value="1"/>
</dbReference>
<protein>
    <submittedName>
        <fullName evidence="3">Stage IV sporulation protein B</fullName>
    </submittedName>
</protein>
<reference evidence="3 4" key="1">
    <citation type="submission" date="2017-02" db="EMBL/GenBank/DDBJ databases">
        <authorList>
            <person name="Peterson S.W."/>
        </authorList>
    </citation>
    <scope>NUCLEOTIDE SEQUENCE [LARGE SCALE GENOMIC DNA]</scope>
    <source>
        <strain evidence="3 4">ATCC 27749</strain>
    </source>
</reference>
<sequence>MHRHKFLRHAAAVLAAAALLAAVVLAGLAAALPDTLYTDGPAAELEIASMPYLTVKKRQGSVAADSTTPDTSANVTLTLFGTLPVKTVRAVSTERRTVQVCGTPFGVKMFSDGALVVAFSDRYTVLGSENPAKAAGLRLGDLIVSANGRPVRSNEDLTAAIQAAGGAPLTVVYRRSGARHTATLTPTADESGHYKAGVWVRDSGAGIGTMSFVDPQRGTFAGLGHSISDADTGADLTLLSGEIVPVTITGCIRGAAGSPGELRGEFAAAPAGTVLANDAAGVYGSYTGSCTAPALPVANLQEVTPGEAELWTTVLGTTAQPYTIQVERVTMTGSDPNRNLLIRVTDKRLLDATGGVVQGMSGSPIVQNGRLAAVLTHVLVNDPSRGYAIFATTMLEKADAVASSK</sequence>
<gene>
    <name evidence="3" type="ORF">SAMN02745178_02068</name>
</gene>
<dbReference type="AlphaFoldDB" id="A0A1T4XMW9"/>
<dbReference type="Gene3D" id="2.30.42.10">
    <property type="match status" value="1"/>
</dbReference>